<dbReference type="PROSITE" id="PS51257">
    <property type="entry name" value="PROKAR_LIPOPROTEIN"/>
    <property type="match status" value="1"/>
</dbReference>
<evidence type="ECO:0008006" key="4">
    <source>
        <dbReference type="Google" id="ProtNLM"/>
    </source>
</evidence>
<organism evidence="2 3">
    <name type="scientific">Glaciibacter psychrotolerans</name>
    <dbReference type="NCBI Taxonomy" id="670054"/>
    <lineage>
        <taxon>Bacteria</taxon>
        <taxon>Bacillati</taxon>
        <taxon>Actinomycetota</taxon>
        <taxon>Actinomycetes</taxon>
        <taxon>Micrococcales</taxon>
        <taxon>Microbacteriaceae</taxon>
        <taxon>Glaciibacter</taxon>
    </lineage>
</organism>
<accession>A0A7Z0ECE9</accession>
<feature type="compositionally biased region" description="Pro residues" evidence="1">
    <location>
        <begin position="69"/>
        <end position="85"/>
    </location>
</feature>
<evidence type="ECO:0000313" key="3">
    <source>
        <dbReference type="Proteomes" id="UP000537260"/>
    </source>
</evidence>
<dbReference type="AlphaFoldDB" id="A0A7Z0ECE9"/>
<protein>
    <recommendedName>
        <fullName evidence="4">Class F sortase</fullName>
    </recommendedName>
</protein>
<proteinExistence type="predicted"/>
<keyword evidence="3" id="KW-1185">Reference proteome</keyword>
<comment type="caution">
    <text evidence="2">The sequence shown here is derived from an EMBL/GenBank/DDBJ whole genome shotgun (WGS) entry which is preliminary data.</text>
</comment>
<sequence length="236" mass="24045">MNLFKPKGWWGKRPTIPVVVLGSVAAACLTVAGITGAVWSQSNADVPVPSQSAAHSMDGKIVTQDPVSAPSPTPTPTASPTPTAVPDPVQASGDRFSVPAVGLDIPLDPVSASDGQITPPGFQSAYWITNMGVPLSQGAEGTVFVVMHSIRGGGIGPGNYLTNVQEGTSALADGSAIDVAGVPYHVTGWTVIPKGGLATDADIWANTPGKLVVITCLEHPDGSESTDNMVITASRN</sequence>
<dbReference type="Proteomes" id="UP000537260">
    <property type="component" value="Unassembled WGS sequence"/>
</dbReference>
<dbReference type="InterPro" id="IPR042001">
    <property type="entry name" value="Sortase_F"/>
</dbReference>
<dbReference type="RefSeq" id="WP_179577490.1">
    <property type="nucleotide sequence ID" value="NZ_JACCFM010000001.1"/>
</dbReference>
<reference evidence="2 3" key="1">
    <citation type="submission" date="2020-07" db="EMBL/GenBank/DDBJ databases">
        <title>Sequencing the genomes of 1000 actinobacteria strains.</title>
        <authorList>
            <person name="Klenk H.-P."/>
        </authorList>
    </citation>
    <scope>NUCLEOTIDE SEQUENCE [LARGE SCALE GENOMIC DNA]</scope>
    <source>
        <strain evidence="2 3">LI1</strain>
    </source>
</reference>
<dbReference type="EMBL" id="JACCFM010000001">
    <property type="protein sequence ID" value="NYJ18610.1"/>
    <property type="molecule type" value="Genomic_DNA"/>
</dbReference>
<dbReference type="CDD" id="cd05829">
    <property type="entry name" value="Sortase_F"/>
    <property type="match status" value="1"/>
</dbReference>
<evidence type="ECO:0000256" key="1">
    <source>
        <dbReference type="SAM" id="MobiDB-lite"/>
    </source>
</evidence>
<gene>
    <name evidence="2" type="ORF">HNR05_000401</name>
</gene>
<feature type="region of interest" description="Disordered" evidence="1">
    <location>
        <begin position="45"/>
        <end position="91"/>
    </location>
</feature>
<feature type="compositionally biased region" description="Polar residues" evidence="1">
    <location>
        <begin position="45"/>
        <end position="54"/>
    </location>
</feature>
<name>A0A7Z0ECE9_9MICO</name>
<evidence type="ECO:0000313" key="2">
    <source>
        <dbReference type="EMBL" id="NYJ18610.1"/>
    </source>
</evidence>